<accession>V8QSN3</accession>
<dbReference type="PATRIC" id="fig|1424334.3.peg.2502"/>
<organism evidence="1 2">
    <name type="scientific">Advenella kashmirensis W13003</name>
    <dbReference type="NCBI Taxonomy" id="1424334"/>
    <lineage>
        <taxon>Bacteria</taxon>
        <taxon>Pseudomonadati</taxon>
        <taxon>Pseudomonadota</taxon>
        <taxon>Betaproteobacteria</taxon>
        <taxon>Burkholderiales</taxon>
        <taxon>Alcaligenaceae</taxon>
    </lineage>
</organism>
<dbReference type="Proteomes" id="UP000018733">
    <property type="component" value="Unassembled WGS sequence"/>
</dbReference>
<comment type="caution">
    <text evidence="1">The sequence shown here is derived from an EMBL/GenBank/DDBJ whole genome shotgun (WGS) entry which is preliminary data.</text>
</comment>
<dbReference type="AlphaFoldDB" id="V8QSN3"/>
<name>V8QSN3_9BURK</name>
<gene>
    <name evidence="1" type="ORF">W822_12450</name>
</gene>
<evidence type="ECO:0000313" key="2">
    <source>
        <dbReference type="Proteomes" id="UP000018733"/>
    </source>
</evidence>
<evidence type="ECO:0000313" key="1">
    <source>
        <dbReference type="EMBL" id="ETF02348.1"/>
    </source>
</evidence>
<proteinExistence type="predicted"/>
<dbReference type="STRING" id="1424334.W822_12450"/>
<protein>
    <submittedName>
        <fullName evidence="1">Uncharacterized protein</fullName>
    </submittedName>
</protein>
<sequence length="95" mass="11033">MSRSGNALNLSNTGKSDHSFNKLRTQLRELAVRWMDILETKNVSRNVDIDLDMRFKFNNESLDLFSGSTEIRLVLLSMPPFLKRIFRNLPVLSDF</sequence>
<reference evidence="1 2" key="1">
    <citation type="journal article" date="2014" name="Genome Announc.">
        <title>Draft Genome Sequence of Advenella kashmirensis Strain W13003, a Polycyclic Aromatic Hydrocarbon-Degrading Bacterium.</title>
        <authorList>
            <person name="Wang X."/>
            <person name="Jin D."/>
            <person name="Zhou L."/>
            <person name="Wu L."/>
            <person name="An W."/>
            <person name="Zhao L."/>
        </authorList>
    </citation>
    <scope>NUCLEOTIDE SEQUENCE [LARGE SCALE GENOMIC DNA]</scope>
    <source>
        <strain evidence="1 2">W13003</strain>
    </source>
</reference>
<dbReference type="HOGENOM" id="CLU_2366591_0_0_4"/>
<dbReference type="EMBL" id="AYXT01000010">
    <property type="protein sequence ID" value="ETF02348.1"/>
    <property type="molecule type" value="Genomic_DNA"/>
</dbReference>
<keyword evidence="2" id="KW-1185">Reference proteome</keyword>